<dbReference type="SUPFAM" id="SSF53474">
    <property type="entry name" value="alpha/beta-Hydrolases"/>
    <property type="match status" value="1"/>
</dbReference>
<dbReference type="ESTHER" id="zymtr-a0a1x7rhi5">
    <property type="family name" value="MpaH"/>
</dbReference>
<dbReference type="STRING" id="1276538.A0A1X7RHI5"/>
<dbReference type="AlphaFoldDB" id="A0A1X7RHI5"/>
<protein>
    <submittedName>
        <fullName evidence="2">Uncharacterized protein</fullName>
    </submittedName>
</protein>
<evidence type="ECO:0000256" key="1">
    <source>
        <dbReference type="SAM" id="MobiDB-lite"/>
    </source>
</evidence>
<organism evidence="2 3">
    <name type="scientific">Zymoseptoria tritici (strain ST99CH_3D7)</name>
    <dbReference type="NCBI Taxonomy" id="1276538"/>
    <lineage>
        <taxon>Eukaryota</taxon>
        <taxon>Fungi</taxon>
        <taxon>Dikarya</taxon>
        <taxon>Ascomycota</taxon>
        <taxon>Pezizomycotina</taxon>
        <taxon>Dothideomycetes</taxon>
        <taxon>Dothideomycetidae</taxon>
        <taxon>Mycosphaerellales</taxon>
        <taxon>Mycosphaerellaceae</taxon>
        <taxon>Zymoseptoria</taxon>
    </lineage>
</organism>
<proteinExistence type="predicted"/>
<feature type="compositionally biased region" description="Basic and acidic residues" evidence="1">
    <location>
        <begin position="624"/>
        <end position="648"/>
    </location>
</feature>
<evidence type="ECO:0000313" key="2">
    <source>
        <dbReference type="EMBL" id="SMQ46883.1"/>
    </source>
</evidence>
<dbReference type="InterPro" id="IPR029058">
    <property type="entry name" value="AB_hydrolase_fold"/>
</dbReference>
<dbReference type="Gene3D" id="3.40.50.1820">
    <property type="entry name" value="alpha/beta hydrolase"/>
    <property type="match status" value="1"/>
</dbReference>
<feature type="compositionally biased region" description="Acidic residues" evidence="1">
    <location>
        <begin position="610"/>
        <end position="623"/>
    </location>
</feature>
<gene>
    <name evidence="2" type="ORF">ZT3D7_G2030</name>
</gene>
<sequence>MATARFRIKEHTLPASHIRDYARGTADDQEAVLHIAIKQYIPKDSTHEDEGDVTVIGAHANGFPKELYEPLWDDLYDRLKARNVKIRSIWIADVSHQGQSGVLNEHKLGNDPSWFDHPRDLFLMVNHFRKHMKRPLIGIGHSAGGNHLINLSLMHPRLFTTLVMIDPVAQRLQATEGSSGIAGASTVRRDRWPSRKDARAAFGRSKFYQAWDPRVFDKWIEHGLRELPTLIHPGSQTAKTTIPVVSADPSTASVTPDKNTETEVTLKTTKHQEVLTFLRANFPTSEYPDPSNNANPITHIDVDPATGPNSPFYRPEPVATHARLPFVRPSVLYLFGGKSDVSTPMLKADKMASTGIGPGGSGGAKKGRVKEVTFQDIGHLIPMEVVGRTADTATEWIVPEIERYMRLEEEHNREWSKVPKQMKPQMDEKYKKMITSNWASELKTGYVQKVSKLAAWTVRALSGLQSSPRLLLSIFFHNDVDTTIIHQRDNEAVQPPISSSYHRTSNMASKNSEQVFTFEQMSCVIAALLEKGSTLSNPTFALMKAVENTKTVSGYEHWFRAAKARAKEINENRANLDTATPLKKTKAAAATTPKSTGGKKRGRKAQAEVADADANGEDEDDNESPSKRSKREDSHKIEEGVKEEPAMD</sequence>
<reference evidence="2 3" key="1">
    <citation type="submission" date="2016-06" db="EMBL/GenBank/DDBJ databases">
        <authorList>
            <person name="Kjaerup R.B."/>
            <person name="Dalgaard T.S."/>
            <person name="Juul-Madsen H.R."/>
        </authorList>
    </citation>
    <scope>NUCLEOTIDE SEQUENCE [LARGE SCALE GENOMIC DNA]</scope>
</reference>
<accession>A0A1X7RHI5</accession>
<feature type="region of interest" description="Disordered" evidence="1">
    <location>
        <begin position="572"/>
        <end position="648"/>
    </location>
</feature>
<keyword evidence="3" id="KW-1185">Reference proteome</keyword>
<name>A0A1X7RHI5_ZYMT9</name>
<feature type="compositionally biased region" description="Low complexity" evidence="1">
    <location>
        <begin position="578"/>
        <end position="596"/>
    </location>
</feature>
<dbReference type="Proteomes" id="UP000215127">
    <property type="component" value="Chromosome 1"/>
</dbReference>
<dbReference type="EMBL" id="LT853692">
    <property type="protein sequence ID" value="SMQ46883.1"/>
    <property type="molecule type" value="Genomic_DNA"/>
</dbReference>
<evidence type="ECO:0000313" key="3">
    <source>
        <dbReference type="Proteomes" id="UP000215127"/>
    </source>
</evidence>